<proteinExistence type="predicted"/>
<dbReference type="PATRIC" id="fig|1938.6.peg.4995"/>
<feature type="domain" description="SNF2 N-terminal" evidence="1">
    <location>
        <begin position="1"/>
        <end position="103"/>
    </location>
</feature>
<evidence type="ECO:0000259" key="1">
    <source>
        <dbReference type="Pfam" id="PF00176"/>
    </source>
</evidence>
<evidence type="ECO:0000313" key="3">
    <source>
        <dbReference type="Proteomes" id="UP000037023"/>
    </source>
</evidence>
<dbReference type="GO" id="GO:0005524">
    <property type="term" value="F:ATP binding"/>
    <property type="evidence" value="ECO:0007669"/>
    <property type="project" value="InterPro"/>
</dbReference>
<dbReference type="AlphaFoldDB" id="A0A0L8K4F6"/>
<dbReference type="SUPFAM" id="SSF52540">
    <property type="entry name" value="P-loop containing nucleoside triphosphate hydrolases"/>
    <property type="match status" value="1"/>
</dbReference>
<reference evidence="2 3" key="1">
    <citation type="submission" date="2015-06" db="EMBL/GenBank/DDBJ databases">
        <authorList>
            <person name="Hoefler B.C."/>
            <person name="Straight P.D."/>
        </authorList>
    </citation>
    <scope>NUCLEOTIDE SEQUENCE [LARGE SCALE GENOMIC DNA]</scope>
    <source>
        <strain evidence="2 3">NRRL 3427</strain>
    </source>
</reference>
<dbReference type="InterPro" id="IPR038718">
    <property type="entry name" value="SNF2-like_sf"/>
</dbReference>
<organism evidence="2 3">
    <name type="scientific">Streptomyces viridochromogenes</name>
    <dbReference type="NCBI Taxonomy" id="1938"/>
    <lineage>
        <taxon>Bacteria</taxon>
        <taxon>Bacillati</taxon>
        <taxon>Actinomycetota</taxon>
        <taxon>Actinomycetes</taxon>
        <taxon>Kitasatosporales</taxon>
        <taxon>Streptomycetaceae</taxon>
        <taxon>Streptomyces</taxon>
    </lineage>
</organism>
<dbReference type="PANTHER" id="PTHR45629">
    <property type="entry name" value="SNF2/RAD54 FAMILY MEMBER"/>
    <property type="match status" value="1"/>
</dbReference>
<dbReference type="RefSeq" id="WP_234439463.1">
    <property type="nucleotide sequence ID" value="NZ_LGUP01000286.1"/>
</dbReference>
<dbReference type="Proteomes" id="UP000037023">
    <property type="component" value="Unassembled WGS sequence"/>
</dbReference>
<accession>A0A0L8K4F6</accession>
<sequence>VADEAQNIKTAHAVWAQRLRSLNSHARFALTGTPVSNTLEDLWALLDWTTPGLLGDLNSFRATYQSAPHAAGPRSGKTRTTTQPAIALEDLIRPFVLRRTKSE</sequence>
<dbReference type="Pfam" id="PF00176">
    <property type="entry name" value="SNF2-rel_dom"/>
    <property type="match status" value="1"/>
</dbReference>
<dbReference type="PANTHER" id="PTHR45629:SF7">
    <property type="entry name" value="DNA EXCISION REPAIR PROTEIN ERCC-6-RELATED"/>
    <property type="match status" value="1"/>
</dbReference>
<dbReference type="InterPro" id="IPR000330">
    <property type="entry name" value="SNF2_N"/>
</dbReference>
<evidence type="ECO:0000313" key="2">
    <source>
        <dbReference type="EMBL" id="KOG20825.1"/>
    </source>
</evidence>
<gene>
    <name evidence="2" type="ORF">ADK34_23205</name>
</gene>
<dbReference type="InterPro" id="IPR050496">
    <property type="entry name" value="SNF2_RAD54_helicase_repair"/>
</dbReference>
<protein>
    <recommendedName>
        <fullName evidence="1">SNF2 N-terminal domain-containing protein</fullName>
    </recommendedName>
</protein>
<dbReference type="InterPro" id="IPR027417">
    <property type="entry name" value="P-loop_NTPase"/>
</dbReference>
<feature type="non-terminal residue" evidence="2">
    <location>
        <position position="1"/>
    </location>
</feature>
<name>A0A0L8K4F6_STRVR</name>
<dbReference type="Gene3D" id="3.40.50.10810">
    <property type="entry name" value="Tandem AAA-ATPase domain"/>
    <property type="match status" value="1"/>
</dbReference>
<comment type="caution">
    <text evidence="2">The sequence shown here is derived from an EMBL/GenBank/DDBJ whole genome shotgun (WGS) entry which is preliminary data.</text>
</comment>
<dbReference type="EMBL" id="LGUP01000286">
    <property type="protein sequence ID" value="KOG20825.1"/>
    <property type="molecule type" value="Genomic_DNA"/>
</dbReference>
<feature type="non-terminal residue" evidence="2">
    <location>
        <position position="103"/>
    </location>
</feature>